<keyword evidence="4 6" id="KW-0694">RNA-binding</keyword>
<keyword evidence="9" id="KW-1185">Reference proteome</keyword>
<dbReference type="PANTHER" id="PTHR15588:SF8">
    <property type="entry name" value="U6 SNRNA-ASSOCIATED SM-LIKE PROTEIN LSM1"/>
    <property type="match status" value="1"/>
</dbReference>
<evidence type="ECO:0000256" key="1">
    <source>
        <dbReference type="ARBA" id="ARBA00006850"/>
    </source>
</evidence>
<evidence type="ECO:0000259" key="7">
    <source>
        <dbReference type="PROSITE" id="PS52002"/>
    </source>
</evidence>
<reference evidence="8 9" key="1">
    <citation type="submission" date="2019-09" db="EMBL/GenBank/DDBJ databases">
        <authorList>
            <person name="Brejova B."/>
        </authorList>
    </citation>
    <scope>NUCLEOTIDE SEQUENCE [LARGE SCALE GENOMIC DNA]</scope>
</reference>
<dbReference type="InterPro" id="IPR047575">
    <property type="entry name" value="Sm"/>
</dbReference>
<dbReference type="CDD" id="cd01728">
    <property type="entry name" value="LSm1"/>
    <property type="match status" value="1"/>
</dbReference>
<comment type="subunit">
    <text evidence="6">Component of the heptameric LSM1-LSM7 complex that forms a seven-membered ring structure with a donut shape.</text>
</comment>
<evidence type="ECO:0000256" key="2">
    <source>
        <dbReference type="ARBA" id="ARBA00022490"/>
    </source>
</evidence>
<comment type="similarity">
    <text evidence="1 6">Belongs to the snRNP Sm proteins family.</text>
</comment>
<dbReference type="GO" id="GO:0000290">
    <property type="term" value="P:deadenylation-dependent decapping of nuclear-transcribed mRNA"/>
    <property type="evidence" value="ECO:0007669"/>
    <property type="project" value="TreeGrafter"/>
</dbReference>
<dbReference type="Gene3D" id="2.30.30.100">
    <property type="match status" value="1"/>
</dbReference>
<organism evidence="8 9">
    <name type="scientific">Magnusiomyces paraingens</name>
    <dbReference type="NCBI Taxonomy" id="2606893"/>
    <lineage>
        <taxon>Eukaryota</taxon>
        <taxon>Fungi</taxon>
        <taxon>Dikarya</taxon>
        <taxon>Ascomycota</taxon>
        <taxon>Saccharomycotina</taxon>
        <taxon>Dipodascomycetes</taxon>
        <taxon>Dipodascales</taxon>
        <taxon>Dipodascaceae</taxon>
        <taxon>Magnusiomyces</taxon>
    </lineage>
</organism>
<evidence type="ECO:0000256" key="3">
    <source>
        <dbReference type="ARBA" id="ARBA00022664"/>
    </source>
</evidence>
<dbReference type="PROSITE" id="PS52002">
    <property type="entry name" value="SM"/>
    <property type="match status" value="1"/>
</dbReference>
<keyword evidence="2 6" id="KW-0963">Cytoplasm</keyword>
<protein>
    <recommendedName>
        <fullName evidence="6">U6 snRNA-associated Sm-like protein LSm1</fullName>
    </recommendedName>
</protein>
<gene>
    <name evidence="6" type="primary">LSM1</name>
    <name evidence="8" type="ORF">SAPINGB_P005660</name>
</gene>
<dbReference type="SMART" id="SM00651">
    <property type="entry name" value="Sm"/>
    <property type="match status" value="1"/>
</dbReference>
<dbReference type="InterPro" id="IPR001163">
    <property type="entry name" value="Sm_dom_euk/arc"/>
</dbReference>
<evidence type="ECO:0000313" key="8">
    <source>
        <dbReference type="EMBL" id="VVT57367.1"/>
    </source>
</evidence>
<keyword evidence="5 6" id="KW-0687">Ribonucleoprotein</keyword>
<dbReference type="GO" id="GO:1990904">
    <property type="term" value="C:ribonucleoprotein complex"/>
    <property type="evidence" value="ECO:0007669"/>
    <property type="project" value="UniProtKB-KW"/>
</dbReference>
<dbReference type="GO" id="GO:0000932">
    <property type="term" value="C:P-body"/>
    <property type="evidence" value="ECO:0007669"/>
    <property type="project" value="UniProtKB-SubCell"/>
</dbReference>
<dbReference type="InterPro" id="IPR010920">
    <property type="entry name" value="LSM_dom_sf"/>
</dbReference>
<dbReference type="InterPro" id="IPR044642">
    <property type="entry name" value="PTHR15588"/>
</dbReference>
<evidence type="ECO:0000313" key="9">
    <source>
        <dbReference type="Proteomes" id="UP000398389"/>
    </source>
</evidence>
<comment type="subcellular location">
    <subcellularLocation>
        <location evidence="6">Cytoplasm</location>
    </subcellularLocation>
    <subcellularLocation>
        <location evidence="6">Cytoplasm</location>
        <location evidence="6">P-body</location>
    </subcellularLocation>
</comment>
<comment type="function">
    <text evidence="6">Component of the cytoplasmic LSM1-LSM7 complex which is involved in mRNA degradation.</text>
</comment>
<sequence length="190" mass="21656">MDSSSDPNNSNILPSQIFTTVAALLPAIDRRVVVVLRDGRKFFGVLRSFDQFVVQDTLERIYINSSTFGETYRGVFIVRGENVVYVGEIDESREESEDSLVIDSTTDKANIDPFPKFSPGTLLVERQQIRLQQQMERNPETGQKIIRRIPFEDAQKIHKKSTVSDLEAHLNQAALLPNEKFADTLELTYY</sequence>
<dbReference type="InterPro" id="IPR034104">
    <property type="entry name" value="Lsm1"/>
</dbReference>
<dbReference type="GO" id="GO:0003729">
    <property type="term" value="F:mRNA binding"/>
    <property type="evidence" value="ECO:0007669"/>
    <property type="project" value="TreeGrafter"/>
</dbReference>
<dbReference type="GO" id="GO:0006397">
    <property type="term" value="P:mRNA processing"/>
    <property type="evidence" value="ECO:0007669"/>
    <property type="project" value="UniProtKB-UniRule"/>
</dbReference>
<accession>A0A5E8C156</accession>
<name>A0A5E8C156_9ASCO</name>
<dbReference type="SUPFAM" id="SSF50182">
    <property type="entry name" value="Sm-like ribonucleoproteins"/>
    <property type="match status" value="1"/>
</dbReference>
<dbReference type="GO" id="GO:1990726">
    <property type="term" value="C:Lsm1-7-Pat1 complex"/>
    <property type="evidence" value="ECO:0007669"/>
    <property type="project" value="TreeGrafter"/>
</dbReference>
<dbReference type="AlphaFoldDB" id="A0A5E8C156"/>
<dbReference type="PANTHER" id="PTHR15588">
    <property type="entry name" value="LSM1"/>
    <property type="match status" value="1"/>
</dbReference>
<keyword evidence="3 6" id="KW-0507">mRNA processing</keyword>
<feature type="domain" description="Sm" evidence="7">
    <location>
        <begin position="19"/>
        <end position="92"/>
    </location>
</feature>
<dbReference type="Proteomes" id="UP000398389">
    <property type="component" value="Unassembled WGS sequence"/>
</dbReference>
<dbReference type="EMBL" id="CABVLU010000005">
    <property type="protein sequence ID" value="VVT57367.1"/>
    <property type="molecule type" value="Genomic_DNA"/>
</dbReference>
<evidence type="ECO:0000256" key="6">
    <source>
        <dbReference type="RuleBase" id="RU365047"/>
    </source>
</evidence>
<evidence type="ECO:0000256" key="5">
    <source>
        <dbReference type="ARBA" id="ARBA00023274"/>
    </source>
</evidence>
<dbReference type="Pfam" id="PF01423">
    <property type="entry name" value="LSM"/>
    <property type="match status" value="1"/>
</dbReference>
<proteinExistence type="inferred from homology"/>
<dbReference type="OrthoDB" id="10263346at2759"/>
<evidence type="ECO:0000256" key="4">
    <source>
        <dbReference type="ARBA" id="ARBA00022884"/>
    </source>
</evidence>